<dbReference type="RefSeq" id="WP_097653951.1">
    <property type="nucleotide sequence ID" value="NZ_LYXE01000116.1"/>
</dbReference>
<sequence length="359" mass="40060">MPTQQPYDIAIIGAGPIGLELAVCLKLRGVRYVQFDAGQIGHTMTWWPRQTTFFSTSERIAIAGVPIPNNHQQRTTGEEYLAYLRAVVEQFDLHINSYEPVTSVTGSVGAFTLQTSHRTGLRTYQAARVVFAIGDMHWPLRLDLPGEDLPHVSHYFRDPHDYFRRRLLIVGGKNSAVEAALRCWRAGAQVTISYRRATFDERRVKHWLMPDLLAQIEAGTIRFLPETVPVAITPDYVEFARTVDGEPVPGPTLRHATDFVLLATGFRGDQSLLEEVGVLLEGSNRVPRFDPETMETNVPGVYVAGTVAAGVQQRYSLFIENCHDHAGKITRAVTGLWPTTLGDIPARTYGLAFEQFEAN</sequence>
<gene>
    <name evidence="3" type="ORF">A9Q02_16665</name>
</gene>
<dbReference type="OrthoDB" id="9778740at2"/>
<dbReference type="PRINTS" id="PR00469">
    <property type="entry name" value="PNDRDTASEII"/>
</dbReference>
<dbReference type="SUPFAM" id="SSF51905">
    <property type="entry name" value="FAD/NAD(P)-binding domain"/>
    <property type="match status" value="1"/>
</dbReference>
<reference evidence="3 4" key="1">
    <citation type="submission" date="2016-05" db="EMBL/GenBank/DDBJ databases">
        <authorList>
            <person name="Lavstsen T."/>
            <person name="Jespersen J.S."/>
        </authorList>
    </citation>
    <scope>NUCLEOTIDE SEQUENCE [LARGE SCALE GENOMIC DNA]</scope>
    <source>
        <strain evidence="3 4">B7-9</strain>
    </source>
</reference>
<dbReference type="PANTHER" id="PTHR48105">
    <property type="entry name" value="THIOREDOXIN REDUCTASE 1-RELATED-RELATED"/>
    <property type="match status" value="1"/>
</dbReference>
<dbReference type="PRINTS" id="PR00368">
    <property type="entry name" value="FADPNR"/>
</dbReference>
<protein>
    <submittedName>
        <fullName evidence="3">Pyridine nucleotide-disulfide oxidoreductase</fullName>
    </submittedName>
</protein>
<dbReference type="InterPro" id="IPR050097">
    <property type="entry name" value="Ferredoxin-NADP_redctase_2"/>
</dbReference>
<comment type="caution">
    <text evidence="3">The sequence shown here is derived from an EMBL/GenBank/DDBJ whole genome shotgun (WGS) entry which is preliminary data.</text>
</comment>
<accession>A0A2H3KVQ5</accession>
<keyword evidence="2" id="KW-0560">Oxidoreductase</keyword>
<dbReference type="Pfam" id="PF13738">
    <property type="entry name" value="Pyr_redox_3"/>
    <property type="match status" value="1"/>
</dbReference>
<organism evidence="3 4">
    <name type="scientific">Candidatus Chloroploca asiatica</name>
    <dbReference type="NCBI Taxonomy" id="1506545"/>
    <lineage>
        <taxon>Bacteria</taxon>
        <taxon>Bacillati</taxon>
        <taxon>Chloroflexota</taxon>
        <taxon>Chloroflexia</taxon>
        <taxon>Chloroflexales</taxon>
        <taxon>Chloroflexineae</taxon>
        <taxon>Oscillochloridaceae</taxon>
        <taxon>Candidatus Chloroploca</taxon>
    </lineage>
</organism>
<dbReference type="InterPro" id="IPR036188">
    <property type="entry name" value="FAD/NAD-bd_sf"/>
</dbReference>
<evidence type="ECO:0000313" key="3">
    <source>
        <dbReference type="EMBL" id="PDV97971.1"/>
    </source>
</evidence>
<evidence type="ECO:0000313" key="4">
    <source>
        <dbReference type="Proteomes" id="UP000220922"/>
    </source>
</evidence>
<dbReference type="Gene3D" id="3.50.50.60">
    <property type="entry name" value="FAD/NAD(P)-binding domain"/>
    <property type="match status" value="2"/>
</dbReference>
<keyword evidence="4" id="KW-1185">Reference proteome</keyword>
<proteinExistence type="predicted"/>
<dbReference type="EMBL" id="LYXE01000116">
    <property type="protein sequence ID" value="PDV97971.1"/>
    <property type="molecule type" value="Genomic_DNA"/>
</dbReference>
<evidence type="ECO:0000256" key="1">
    <source>
        <dbReference type="ARBA" id="ARBA00022630"/>
    </source>
</evidence>
<name>A0A2H3KVQ5_9CHLR</name>
<keyword evidence="1" id="KW-0285">Flavoprotein</keyword>
<dbReference type="Proteomes" id="UP000220922">
    <property type="component" value="Unassembled WGS sequence"/>
</dbReference>
<dbReference type="AlphaFoldDB" id="A0A2H3KVQ5"/>
<evidence type="ECO:0000256" key="2">
    <source>
        <dbReference type="ARBA" id="ARBA00023002"/>
    </source>
</evidence>
<dbReference type="GO" id="GO:0016491">
    <property type="term" value="F:oxidoreductase activity"/>
    <property type="evidence" value="ECO:0007669"/>
    <property type="project" value="UniProtKB-KW"/>
</dbReference>